<evidence type="ECO:0000256" key="5">
    <source>
        <dbReference type="ARBA" id="ARBA00022723"/>
    </source>
</evidence>
<dbReference type="InterPro" id="IPR050971">
    <property type="entry name" value="Cadherin-domain_protein"/>
</dbReference>
<name>A0A9Y3S637_9CICH</name>
<feature type="chain" id="PRO_5041270461" evidence="15">
    <location>
        <begin position="21"/>
        <end position="669"/>
    </location>
</feature>
<dbReference type="Gene3D" id="2.60.40.60">
    <property type="entry name" value="Cadherins"/>
    <property type="match status" value="5"/>
</dbReference>
<dbReference type="GeneID" id="102205526"/>
<organism evidence="17 18">
    <name type="scientific">Pundamilia nyererei</name>
    <dbReference type="NCBI Taxonomy" id="303518"/>
    <lineage>
        <taxon>Eukaryota</taxon>
        <taxon>Metazoa</taxon>
        <taxon>Chordata</taxon>
        <taxon>Craniata</taxon>
        <taxon>Vertebrata</taxon>
        <taxon>Euteleostomi</taxon>
        <taxon>Actinopterygii</taxon>
        <taxon>Neopterygii</taxon>
        <taxon>Teleostei</taxon>
        <taxon>Neoteleostei</taxon>
        <taxon>Acanthomorphata</taxon>
        <taxon>Ovalentaria</taxon>
        <taxon>Cichlomorphae</taxon>
        <taxon>Cichliformes</taxon>
        <taxon>Cichlidae</taxon>
        <taxon>African cichlids</taxon>
        <taxon>Pseudocrenilabrinae</taxon>
        <taxon>Haplochromini</taxon>
        <taxon>Pundamilia</taxon>
    </lineage>
</organism>
<evidence type="ECO:0000256" key="12">
    <source>
        <dbReference type="ARBA" id="ARBA00023180"/>
    </source>
</evidence>
<dbReference type="FunFam" id="2.60.40.60:FF:000011">
    <property type="entry name" value="Cadherin 1"/>
    <property type="match status" value="1"/>
</dbReference>
<dbReference type="PROSITE" id="PS50268">
    <property type="entry name" value="CADHERIN_2"/>
    <property type="match status" value="4"/>
</dbReference>
<evidence type="ECO:0000256" key="10">
    <source>
        <dbReference type="ARBA" id="ARBA00022989"/>
    </source>
</evidence>
<proteinExistence type="predicted"/>
<evidence type="ECO:0000256" key="13">
    <source>
        <dbReference type="PROSITE-ProRule" id="PRU00043"/>
    </source>
</evidence>
<feature type="transmembrane region" description="Helical" evidence="14">
    <location>
        <begin position="597"/>
        <end position="617"/>
    </location>
</feature>
<dbReference type="PANTHER" id="PTHR24025:SF29">
    <property type="entry name" value="DESMOGLEIN-2-LIKE-RELATED"/>
    <property type="match status" value="1"/>
</dbReference>
<evidence type="ECO:0000256" key="7">
    <source>
        <dbReference type="ARBA" id="ARBA00022837"/>
    </source>
</evidence>
<evidence type="ECO:0000256" key="14">
    <source>
        <dbReference type="SAM" id="Phobius"/>
    </source>
</evidence>
<keyword evidence="11 14" id="KW-0472">Membrane</keyword>
<dbReference type="RefSeq" id="XP_005755051.1">
    <property type="nucleotide sequence ID" value="XM_005754994.2"/>
</dbReference>
<evidence type="ECO:0000256" key="11">
    <source>
        <dbReference type="ARBA" id="ARBA00023136"/>
    </source>
</evidence>
<keyword evidence="17" id="KW-1185">Reference proteome</keyword>
<dbReference type="GO" id="GO:0005886">
    <property type="term" value="C:plasma membrane"/>
    <property type="evidence" value="ECO:0007669"/>
    <property type="project" value="UniProtKB-SubCell"/>
</dbReference>
<keyword evidence="9" id="KW-0965">Cell junction</keyword>
<evidence type="ECO:0000256" key="2">
    <source>
        <dbReference type="ARBA" id="ARBA00004568"/>
    </source>
</evidence>
<dbReference type="AlphaFoldDB" id="A0A9Y3S637"/>
<dbReference type="FunFam" id="2.60.40.60:FF:000068">
    <property type="entry name" value="Desmoglein 1"/>
    <property type="match status" value="1"/>
</dbReference>
<keyword evidence="5" id="KW-0479">Metal-binding</keyword>
<keyword evidence="15" id="KW-0732">Signal</keyword>
<evidence type="ECO:0000256" key="9">
    <source>
        <dbReference type="ARBA" id="ARBA00022949"/>
    </source>
</evidence>
<dbReference type="FunFam" id="2.60.40.60:FF:000031">
    <property type="entry name" value="Cadherin 3"/>
    <property type="match status" value="1"/>
</dbReference>
<keyword evidence="4 14" id="KW-0812">Transmembrane</keyword>
<dbReference type="FunFam" id="2.60.40.60:FF:000074">
    <property type="entry name" value="Desmoglein 4"/>
    <property type="match status" value="1"/>
</dbReference>
<feature type="domain" description="Cadherin" evidence="16">
    <location>
        <begin position="139"/>
        <end position="249"/>
    </location>
</feature>
<evidence type="ECO:0000313" key="17">
    <source>
        <dbReference type="Proteomes" id="UP000695023"/>
    </source>
</evidence>
<evidence type="ECO:0000256" key="8">
    <source>
        <dbReference type="ARBA" id="ARBA00022889"/>
    </source>
</evidence>
<dbReference type="SUPFAM" id="SSF49313">
    <property type="entry name" value="Cadherin-like"/>
    <property type="match status" value="5"/>
</dbReference>
<evidence type="ECO:0000256" key="6">
    <source>
        <dbReference type="ARBA" id="ARBA00022737"/>
    </source>
</evidence>
<feature type="domain" description="Cadherin" evidence="16">
    <location>
        <begin position="395"/>
        <end position="480"/>
    </location>
</feature>
<gene>
    <name evidence="18" type="primary">LOC102205526</name>
</gene>
<accession>A0A9Y3S637</accession>
<dbReference type="FunFam" id="2.60.40.60:FF:000083">
    <property type="entry name" value="Desmoglein 1"/>
    <property type="match status" value="1"/>
</dbReference>
<keyword evidence="6" id="KW-0677">Repeat</keyword>
<evidence type="ECO:0000259" key="16">
    <source>
        <dbReference type="PROSITE" id="PS50268"/>
    </source>
</evidence>
<keyword evidence="7 13" id="KW-0106">Calcium</keyword>
<feature type="signal peptide" evidence="15">
    <location>
        <begin position="1"/>
        <end position="20"/>
    </location>
</feature>
<keyword evidence="3" id="KW-1003">Cell membrane</keyword>
<feature type="domain" description="Cadherin" evidence="16">
    <location>
        <begin position="250"/>
        <end position="368"/>
    </location>
</feature>
<feature type="domain" description="Cadherin" evidence="16">
    <location>
        <begin position="56"/>
        <end position="139"/>
    </location>
</feature>
<evidence type="ECO:0000256" key="15">
    <source>
        <dbReference type="SAM" id="SignalP"/>
    </source>
</evidence>
<dbReference type="GO" id="GO:0007156">
    <property type="term" value="P:homophilic cell adhesion via plasma membrane adhesion molecules"/>
    <property type="evidence" value="ECO:0007669"/>
    <property type="project" value="InterPro"/>
</dbReference>
<sequence>MIRVSAPMFVLLLFVLQAVAVLMANSEDRSLKKRRMCIFPQILMENRDYTNLDYIDKVYSDYENVTYSLTGVGADKYPFNVFVSDPHTGDIRLTQVLDREFIPYYYLTLVIKFANGTIAEERDWYRYQIADENDNAPVFGQIKPGEVDEFSPEGSFVMKVTATDADEPWSLRSVISYTIINQNPPDDMFYINRDDGSIFVKKPLLEREKCGQYILTVRGQDLKGLPEGNTGTGNVTINIRDVNNNLPTLEKEQYEGSIEENIQGVEVMRIQAEDLDLKATDNWKAVFNIVRGNEGGYFSIKTDPNTNKGILMLDKPVDYENVKNFVLGLTVRNKAPPFSGGSSWQWGGEYKIYPIKINVKNQLEGPHFDPKVKAIAISKKDTSFNITDVVASNPAIDQDTGELAENVRYAKGSDPDNWLTIDPETAEIKLNRIPDRESPYLVNGTYFAKVLCITKETPAKTATGTIAIQLENFSDHCPIVTSDIETMCTTENSVIVNANNEDAYPNGPPFKFEIIPENTKGKWHMENLNDTAAILRAQNLMWPGIYEVELVIKDQQGKACPEPQRVWVRVCTCEDGVLCGKWDGNNQPVKRVQLGPASIGIMVVLPLLCFFLFLIFCHYKKALRDLSPANMVRFKDPSATAPEYTTLAVATESLNSGTVLHSGEWQRLN</sequence>
<dbReference type="GO" id="GO:0030057">
    <property type="term" value="C:desmosome"/>
    <property type="evidence" value="ECO:0007669"/>
    <property type="project" value="UniProtKB-SubCell"/>
</dbReference>
<keyword evidence="8" id="KW-0130">Cell adhesion</keyword>
<dbReference type="PANTHER" id="PTHR24025">
    <property type="entry name" value="DESMOGLEIN FAMILY MEMBER"/>
    <property type="match status" value="1"/>
</dbReference>
<evidence type="ECO:0000256" key="1">
    <source>
        <dbReference type="ARBA" id="ARBA00004236"/>
    </source>
</evidence>
<dbReference type="GO" id="GO:0005509">
    <property type="term" value="F:calcium ion binding"/>
    <property type="evidence" value="ECO:0007669"/>
    <property type="project" value="UniProtKB-UniRule"/>
</dbReference>
<keyword evidence="10 14" id="KW-1133">Transmembrane helix</keyword>
<reference evidence="18" key="1">
    <citation type="submission" date="2025-08" db="UniProtKB">
        <authorList>
            <consortium name="RefSeq"/>
        </authorList>
    </citation>
    <scope>IDENTIFICATION</scope>
</reference>
<dbReference type="InterPro" id="IPR002126">
    <property type="entry name" value="Cadherin-like_dom"/>
</dbReference>
<dbReference type="PRINTS" id="PR00205">
    <property type="entry name" value="CADHERIN"/>
</dbReference>
<keyword evidence="12" id="KW-0325">Glycoprotein</keyword>
<dbReference type="CDD" id="cd11304">
    <property type="entry name" value="Cadherin_repeat"/>
    <property type="match status" value="4"/>
</dbReference>
<dbReference type="Pfam" id="PF00028">
    <property type="entry name" value="Cadherin"/>
    <property type="match status" value="3"/>
</dbReference>
<evidence type="ECO:0000256" key="4">
    <source>
        <dbReference type="ARBA" id="ARBA00022692"/>
    </source>
</evidence>
<evidence type="ECO:0000313" key="18">
    <source>
        <dbReference type="RefSeq" id="XP_005755051.1"/>
    </source>
</evidence>
<dbReference type="InterPro" id="IPR015919">
    <property type="entry name" value="Cadherin-like_sf"/>
</dbReference>
<protein>
    <submittedName>
        <fullName evidence="18">Desmoglein-2-like isoform X1</fullName>
    </submittedName>
</protein>
<comment type="subcellular location">
    <subcellularLocation>
        <location evidence="2">Cell junction</location>
        <location evidence="2">Desmosome</location>
    </subcellularLocation>
    <subcellularLocation>
        <location evidence="1">Cell membrane</location>
    </subcellularLocation>
</comment>
<dbReference type="GO" id="GO:0055113">
    <property type="term" value="P:epiboly involved in gastrulation with mouth forming second"/>
    <property type="evidence" value="ECO:0007669"/>
    <property type="project" value="UniProtKB-ARBA"/>
</dbReference>
<evidence type="ECO:0000256" key="3">
    <source>
        <dbReference type="ARBA" id="ARBA00022475"/>
    </source>
</evidence>
<dbReference type="SMART" id="SM00112">
    <property type="entry name" value="CA"/>
    <property type="match status" value="4"/>
</dbReference>
<dbReference type="Proteomes" id="UP000695023">
    <property type="component" value="Unplaced"/>
</dbReference>